<dbReference type="AlphaFoldDB" id="A0A382PXG2"/>
<sequence length="136" mass="15503">MLAFDLCAAEVKGVRHWAFQPITKPNLPEVKNKEWIRNPIDQFILARLEAKGLSPSPIASEHTLVRRLSLDLIGLPPEPKEVEAFRKDKAPDAYIKLVKRLVASPHYGERMAQNWLDLARFADTSGYAADRTRNVW</sequence>
<dbReference type="EMBL" id="UINC01110401">
    <property type="protein sequence ID" value="SVC77886.1"/>
    <property type="molecule type" value="Genomic_DNA"/>
</dbReference>
<dbReference type="PANTHER" id="PTHR35889:SF3">
    <property type="entry name" value="F-BOX DOMAIN-CONTAINING PROTEIN"/>
    <property type="match status" value="1"/>
</dbReference>
<dbReference type="InterPro" id="IPR011444">
    <property type="entry name" value="DUF1549"/>
</dbReference>
<gene>
    <name evidence="2" type="ORF">METZ01_LOCUS330740</name>
</gene>
<feature type="non-terminal residue" evidence="2">
    <location>
        <position position="136"/>
    </location>
</feature>
<dbReference type="Pfam" id="PF07583">
    <property type="entry name" value="PSCyt2"/>
    <property type="match status" value="1"/>
</dbReference>
<evidence type="ECO:0000259" key="1">
    <source>
        <dbReference type="Pfam" id="PF07583"/>
    </source>
</evidence>
<dbReference type="PANTHER" id="PTHR35889">
    <property type="entry name" value="CYCLOINULO-OLIGOSACCHARIDE FRUCTANOTRANSFERASE-RELATED"/>
    <property type="match status" value="1"/>
</dbReference>
<reference evidence="2" key="1">
    <citation type="submission" date="2018-05" db="EMBL/GenBank/DDBJ databases">
        <authorList>
            <person name="Lanie J.A."/>
            <person name="Ng W.-L."/>
            <person name="Kazmierczak K.M."/>
            <person name="Andrzejewski T.M."/>
            <person name="Davidsen T.M."/>
            <person name="Wayne K.J."/>
            <person name="Tettelin H."/>
            <person name="Glass J.I."/>
            <person name="Rusch D."/>
            <person name="Podicherti R."/>
            <person name="Tsui H.-C.T."/>
            <person name="Winkler M.E."/>
        </authorList>
    </citation>
    <scope>NUCLEOTIDE SEQUENCE</scope>
</reference>
<organism evidence="2">
    <name type="scientific">marine metagenome</name>
    <dbReference type="NCBI Taxonomy" id="408172"/>
    <lineage>
        <taxon>unclassified sequences</taxon>
        <taxon>metagenomes</taxon>
        <taxon>ecological metagenomes</taxon>
    </lineage>
</organism>
<proteinExistence type="predicted"/>
<name>A0A382PXG2_9ZZZZ</name>
<protein>
    <recommendedName>
        <fullName evidence="1">DUF1549 domain-containing protein</fullName>
    </recommendedName>
</protein>
<evidence type="ECO:0000313" key="2">
    <source>
        <dbReference type="EMBL" id="SVC77886.1"/>
    </source>
</evidence>
<accession>A0A382PXG2</accession>
<feature type="domain" description="DUF1549" evidence="1">
    <location>
        <begin position="39"/>
        <end position="136"/>
    </location>
</feature>